<protein>
    <submittedName>
        <fullName evidence="1">Uncharacterized protein</fullName>
    </submittedName>
</protein>
<accession>A0AAV4QRD6</accession>
<gene>
    <name evidence="1" type="ORF">CEXT_125831</name>
</gene>
<evidence type="ECO:0000313" key="1">
    <source>
        <dbReference type="EMBL" id="GIY10742.1"/>
    </source>
</evidence>
<organism evidence="1 2">
    <name type="scientific">Caerostris extrusa</name>
    <name type="common">Bark spider</name>
    <name type="synonym">Caerostris bankana</name>
    <dbReference type="NCBI Taxonomy" id="172846"/>
    <lineage>
        <taxon>Eukaryota</taxon>
        <taxon>Metazoa</taxon>
        <taxon>Ecdysozoa</taxon>
        <taxon>Arthropoda</taxon>
        <taxon>Chelicerata</taxon>
        <taxon>Arachnida</taxon>
        <taxon>Araneae</taxon>
        <taxon>Araneomorphae</taxon>
        <taxon>Entelegynae</taxon>
        <taxon>Araneoidea</taxon>
        <taxon>Araneidae</taxon>
        <taxon>Caerostris</taxon>
    </lineage>
</organism>
<proteinExistence type="predicted"/>
<dbReference type="AlphaFoldDB" id="A0AAV4QRD6"/>
<dbReference type="EMBL" id="BPLR01006559">
    <property type="protein sequence ID" value="GIY10742.1"/>
    <property type="molecule type" value="Genomic_DNA"/>
</dbReference>
<name>A0AAV4QRD6_CAEEX</name>
<reference evidence="1 2" key="1">
    <citation type="submission" date="2021-06" db="EMBL/GenBank/DDBJ databases">
        <title>Caerostris extrusa draft genome.</title>
        <authorList>
            <person name="Kono N."/>
            <person name="Arakawa K."/>
        </authorList>
    </citation>
    <scope>NUCLEOTIDE SEQUENCE [LARGE SCALE GENOMIC DNA]</scope>
</reference>
<comment type="caution">
    <text evidence="1">The sequence shown here is derived from an EMBL/GenBank/DDBJ whole genome shotgun (WGS) entry which is preliminary data.</text>
</comment>
<dbReference type="Proteomes" id="UP001054945">
    <property type="component" value="Unassembled WGS sequence"/>
</dbReference>
<sequence>MKGYEVLITLLSGSPLNRCNFVEEELLNSHLNHLISKCFVLMEHVSEKSNSVKDFEKRRLEFKGVDLIRFPAAFDGNSTVSQSKWLRDLFQPRTNGQTK</sequence>
<keyword evidence="2" id="KW-1185">Reference proteome</keyword>
<evidence type="ECO:0000313" key="2">
    <source>
        <dbReference type="Proteomes" id="UP001054945"/>
    </source>
</evidence>